<evidence type="ECO:0000313" key="3">
    <source>
        <dbReference type="EMBL" id="KAL3655192.1"/>
    </source>
</evidence>
<keyword evidence="4" id="KW-1185">Reference proteome</keyword>
<sequence>MAAKLLHSLTDENPDLQRQIGCMTAIFQLFDRQPILTGGGRRVLGHHSSKRLIHGNQIIANNCDYKGWQLWVDLGGIGGSRHSGLKRVGCGTTVLRGVVEPRRFRLDMIKEPSKPPAYTARLEVATKAERKFAPATGGVKKPHIFRPGTVALREIAQDFERNLRFQNQG</sequence>
<evidence type="ECO:0000313" key="4">
    <source>
        <dbReference type="Proteomes" id="UP001632038"/>
    </source>
</evidence>
<keyword evidence="2" id="KW-0007">Acetylation</keyword>
<dbReference type="PANTHER" id="PTHR31680:SF4">
    <property type="entry name" value="LONGIFOLIA PROTEIN"/>
    <property type="match status" value="1"/>
</dbReference>
<proteinExistence type="inferred from homology"/>
<dbReference type="InterPro" id="IPR009072">
    <property type="entry name" value="Histone-fold"/>
</dbReference>
<dbReference type="Gene3D" id="1.10.20.10">
    <property type="entry name" value="Histone, subunit A"/>
    <property type="match status" value="1"/>
</dbReference>
<dbReference type="PRINTS" id="PR00622">
    <property type="entry name" value="HISTONEH3"/>
</dbReference>
<evidence type="ECO:0000256" key="1">
    <source>
        <dbReference type="ARBA" id="ARBA00010343"/>
    </source>
</evidence>
<dbReference type="InterPro" id="IPR033334">
    <property type="entry name" value="LNG1/2"/>
</dbReference>
<comment type="caution">
    <text evidence="3">The sequence shown here is derived from an EMBL/GenBank/DDBJ whole genome shotgun (WGS) entry which is preliminary data.</text>
</comment>
<dbReference type="InterPro" id="IPR000164">
    <property type="entry name" value="Histone_H3/CENP-A"/>
</dbReference>
<dbReference type="PANTHER" id="PTHR31680">
    <property type="entry name" value="LONGIFOLIA PROTEIN"/>
    <property type="match status" value="1"/>
</dbReference>
<evidence type="ECO:0000256" key="2">
    <source>
        <dbReference type="ARBA" id="ARBA00022990"/>
    </source>
</evidence>
<name>A0ABD3EN60_9LAMI</name>
<dbReference type="AlphaFoldDB" id="A0ABD3EN60"/>
<comment type="similarity">
    <text evidence="1">Belongs to the histone H3 family.</text>
</comment>
<reference evidence="4" key="1">
    <citation type="journal article" date="2024" name="IScience">
        <title>Strigolactones Initiate the Formation of Haustorium-like Structures in Castilleja.</title>
        <authorList>
            <person name="Buerger M."/>
            <person name="Peterson D."/>
            <person name="Chory J."/>
        </authorList>
    </citation>
    <scope>NUCLEOTIDE SEQUENCE [LARGE SCALE GENOMIC DNA]</scope>
</reference>
<accession>A0ABD3EN60</accession>
<gene>
    <name evidence="3" type="ORF">CASFOL_000978</name>
</gene>
<organism evidence="3 4">
    <name type="scientific">Castilleja foliolosa</name>
    <dbReference type="NCBI Taxonomy" id="1961234"/>
    <lineage>
        <taxon>Eukaryota</taxon>
        <taxon>Viridiplantae</taxon>
        <taxon>Streptophyta</taxon>
        <taxon>Embryophyta</taxon>
        <taxon>Tracheophyta</taxon>
        <taxon>Spermatophyta</taxon>
        <taxon>Magnoliopsida</taxon>
        <taxon>eudicotyledons</taxon>
        <taxon>Gunneridae</taxon>
        <taxon>Pentapetalae</taxon>
        <taxon>asterids</taxon>
        <taxon>lamiids</taxon>
        <taxon>Lamiales</taxon>
        <taxon>Orobanchaceae</taxon>
        <taxon>Pedicularideae</taxon>
        <taxon>Castillejinae</taxon>
        <taxon>Castilleja</taxon>
    </lineage>
</organism>
<dbReference type="EMBL" id="JAVIJP010000002">
    <property type="protein sequence ID" value="KAL3655192.1"/>
    <property type="molecule type" value="Genomic_DNA"/>
</dbReference>
<protein>
    <submittedName>
        <fullName evidence="3">Uncharacterized protein</fullName>
    </submittedName>
</protein>
<dbReference type="Proteomes" id="UP001632038">
    <property type="component" value="Unassembled WGS sequence"/>
</dbReference>